<accession>A0A7E6EH27</accession>
<reference evidence="5" key="1">
    <citation type="submission" date="2025-08" db="UniProtKB">
        <authorList>
            <consortium name="RefSeq"/>
        </authorList>
    </citation>
    <scope>IDENTIFICATION</scope>
</reference>
<dbReference type="RefSeq" id="XP_036354896.1">
    <property type="nucleotide sequence ID" value="XM_036499003.1"/>
</dbReference>
<organism evidence="4 5">
    <name type="scientific">Octopus sinensis</name>
    <name type="common">East Asian common octopus</name>
    <dbReference type="NCBI Taxonomy" id="2607531"/>
    <lineage>
        <taxon>Eukaryota</taxon>
        <taxon>Metazoa</taxon>
        <taxon>Spiralia</taxon>
        <taxon>Lophotrochozoa</taxon>
        <taxon>Mollusca</taxon>
        <taxon>Cephalopoda</taxon>
        <taxon>Coleoidea</taxon>
        <taxon>Octopodiformes</taxon>
        <taxon>Octopoda</taxon>
        <taxon>Incirrata</taxon>
        <taxon>Octopodidae</taxon>
        <taxon>Octopus</taxon>
    </lineage>
</organism>
<dbReference type="GO" id="GO:0006457">
    <property type="term" value="P:protein folding"/>
    <property type="evidence" value="ECO:0007669"/>
    <property type="project" value="TreeGrafter"/>
</dbReference>
<dbReference type="KEGG" id="osn:115228721"/>
<sequence>MQDWKQDTEWNDALRKLGIIPELPKEPEPEEPIHDDGIHPEKMSLKQLEKAEDLFDEEDEIFFQFYKQQKLNQLRLNQQRPSFGSVVEITRQDWTDQVNKAGNNIFVLVHVYNDGFVCGIISSDELCSLINNCMSRLAPLHPFSKFIRGRASTCVENYPHKYCPSLFVYKSGDLIAQYVRSQLPSISCLKG</sequence>
<dbReference type="InterPro" id="IPR036249">
    <property type="entry name" value="Thioredoxin-like_sf"/>
</dbReference>
<comment type="similarity">
    <text evidence="1">Belongs to the phosducin family.</text>
</comment>
<dbReference type="InterPro" id="IPR024253">
    <property type="entry name" value="Phosducin_thioredoxin-like_dom"/>
</dbReference>
<dbReference type="Proteomes" id="UP000515154">
    <property type="component" value="Unplaced"/>
</dbReference>
<dbReference type="Pfam" id="PF02114">
    <property type="entry name" value="Phosducin"/>
    <property type="match status" value="1"/>
</dbReference>
<dbReference type="InterPro" id="IPR051498">
    <property type="entry name" value="Phosducin-like_chap/apop_reg"/>
</dbReference>
<dbReference type="SUPFAM" id="SSF52833">
    <property type="entry name" value="Thioredoxin-like"/>
    <property type="match status" value="1"/>
</dbReference>
<proteinExistence type="inferred from homology"/>
<feature type="compositionally biased region" description="Basic and acidic residues" evidence="2">
    <location>
        <begin position="23"/>
        <end position="39"/>
    </location>
</feature>
<feature type="region of interest" description="Disordered" evidence="2">
    <location>
        <begin position="18"/>
        <end position="39"/>
    </location>
</feature>
<evidence type="ECO:0000313" key="5">
    <source>
        <dbReference type="RefSeq" id="XP_036354896.1"/>
    </source>
</evidence>
<evidence type="ECO:0000259" key="3">
    <source>
        <dbReference type="Pfam" id="PF02114"/>
    </source>
</evidence>
<dbReference type="PANTHER" id="PTHR45809">
    <property type="entry name" value="VIRAL IAP-ASSOCIATED FACTOR HOMOLOG"/>
    <property type="match status" value="1"/>
</dbReference>
<dbReference type="PANTHER" id="PTHR45809:SF3">
    <property type="entry name" value="VIRAL IAP-ASSOCIATED FACTOR HOMOLOG"/>
    <property type="match status" value="1"/>
</dbReference>
<evidence type="ECO:0000313" key="4">
    <source>
        <dbReference type="Proteomes" id="UP000515154"/>
    </source>
</evidence>
<gene>
    <name evidence="5" type="primary">LOC115228721</name>
</gene>
<protein>
    <submittedName>
        <fullName evidence="5">Phosducin-like protein 3</fullName>
    </submittedName>
</protein>
<feature type="domain" description="Phosducin" evidence="3">
    <location>
        <begin position="39"/>
        <end position="180"/>
    </location>
</feature>
<keyword evidence="4" id="KW-1185">Reference proteome</keyword>
<dbReference type="Gene3D" id="3.40.30.10">
    <property type="entry name" value="Glutaredoxin"/>
    <property type="match status" value="1"/>
</dbReference>
<dbReference type="AlphaFoldDB" id="A0A7E6EH27"/>
<name>A0A7E6EH27_9MOLL</name>
<dbReference type="GO" id="GO:0005737">
    <property type="term" value="C:cytoplasm"/>
    <property type="evidence" value="ECO:0007669"/>
    <property type="project" value="TreeGrafter"/>
</dbReference>
<evidence type="ECO:0000256" key="1">
    <source>
        <dbReference type="ARBA" id="ARBA00009686"/>
    </source>
</evidence>
<evidence type="ECO:0000256" key="2">
    <source>
        <dbReference type="SAM" id="MobiDB-lite"/>
    </source>
</evidence>